<evidence type="ECO:0000256" key="1">
    <source>
        <dbReference type="ARBA" id="ARBA00022884"/>
    </source>
</evidence>
<dbReference type="PANTHER" id="PTHR32319">
    <property type="entry name" value="BACTERIAL HEMOLYSIN-LIKE PROTEIN"/>
    <property type="match status" value="1"/>
</dbReference>
<protein>
    <submittedName>
        <fullName evidence="5">TlyA family RNA methyltransferase</fullName>
    </submittedName>
</protein>
<dbReference type="InterPro" id="IPR047048">
    <property type="entry name" value="TlyA"/>
</dbReference>
<dbReference type="GO" id="GO:0008168">
    <property type="term" value="F:methyltransferase activity"/>
    <property type="evidence" value="ECO:0007669"/>
    <property type="project" value="UniProtKB-KW"/>
</dbReference>
<dbReference type="Pfam" id="PF01728">
    <property type="entry name" value="FtsJ"/>
    <property type="match status" value="1"/>
</dbReference>
<dbReference type="InterPro" id="IPR002942">
    <property type="entry name" value="S4_RNA-bd"/>
</dbReference>
<keyword evidence="5" id="KW-0489">Methyltransferase</keyword>
<dbReference type="Gene3D" id="3.10.290.10">
    <property type="entry name" value="RNA-binding S4 domain"/>
    <property type="match status" value="1"/>
</dbReference>
<reference evidence="5 6" key="1">
    <citation type="submission" date="2020-08" db="EMBL/GenBank/DDBJ databases">
        <title>Bridging the membrane lipid divide: bacteria of the FCB group superphylum have the potential to synthesize archaeal ether lipids.</title>
        <authorList>
            <person name="Villanueva L."/>
            <person name="Von Meijenfeldt F.A.B."/>
            <person name="Westbye A.B."/>
            <person name="Yadav S."/>
            <person name="Hopmans E.C."/>
            <person name="Dutilh B.E."/>
            <person name="Sinninghe Damste J.S."/>
        </authorList>
    </citation>
    <scope>NUCLEOTIDE SEQUENCE [LARGE SCALE GENOMIC DNA]</scope>
    <source>
        <strain evidence="5">NIOZ-UU30</strain>
    </source>
</reference>
<name>A0A8J6TLW0_9BACT</name>
<dbReference type="PANTHER" id="PTHR32319:SF0">
    <property type="entry name" value="BACTERIAL HEMOLYSIN-LIKE PROTEIN"/>
    <property type="match status" value="1"/>
</dbReference>
<dbReference type="NCBIfam" id="TIGR00478">
    <property type="entry name" value="tly"/>
    <property type="match status" value="1"/>
</dbReference>
<dbReference type="InterPro" id="IPR036986">
    <property type="entry name" value="S4_RNA-bd_sf"/>
</dbReference>
<dbReference type="Proteomes" id="UP000603434">
    <property type="component" value="Unassembled WGS sequence"/>
</dbReference>
<dbReference type="InterPro" id="IPR002877">
    <property type="entry name" value="RNA_MeTrfase_FtsJ_dom"/>
</dbReference>
<dbReference type="SUPFAM" id="SSF55174">
    <property type="entry name" value="Alpha-L RNA-binding motif"/>
    <property type="match status" value="1"/>
</dbReference>
<evidence type="ECO:0000313" key="6">
    <source>
        <dbReference type="Proteomes" id="UP000603434"/>
    </source>
</evidence>
<comment type="caution">
    <text evidence="5">The sequence shown here is derived from an EMBL/GenBank/DDBJ whole genome shotgun (WGS) entry which is preliminary data.</text>
</comment>
<dbReference type="EMBL" id="JACNJH010000135">
    <property type="protein sequence ID" value="MBC8361509.1"/>
    <property type="molecule type" value="Genomic_DNA"/>
</dbReference>
<dbReference type="InterPro" id="IPR004538">
    <property type="entry name" value="Hemolysin_A/TlyA"/>
</dbReference>
<dbReference type="Gene3D" id="3.40.50.150">
    <property type="entry name" value="Vaccinia Virus protein VP39"/>
    <property type="match status" value="1"/>
</dbReference>
<evidence type="ECO:0000259" key="4">
    <source>
        <dbReference type="SMART" id="SM00363"/>
    </source>
</evidence>
<comment type="similarity">
    <text evidence="2">Belongs to the TlyA family.</text>
</comment>
<dbReference type="GO" id="GO:0003723">
    <property type="term" value="F:RNA binding"/>
    <property type="evidence" value="ECO:0007669"/>
    <property type="project" value="UniProtKB-KW"/>
</dbReference>
<evidence type="ECO:0000313" key="5">
    <source>
        <dbReference type="EMBL" id="MBC8361509.1"/>
    </source>
</evidence>
<organism evidence="5 6">
    <name type="scientific">Candidatus Desulfatibia profunda</name>
    <dbReference type="NCBI Taxonomy" id="2841695"/>
    <lineage>
        <taxon>Bacteria</taxon>
        <taxon>Pseudomonadati</taxon>
        <taxon>Thermodesulfobacteriota</taxon>
        <taxon>Desulfobacteria</taxon>
        <taxon>Desulfobacterales</taxon>
        <taxon>Desulfobacterales incertae sedis</taxon>
        <taxon>Candidatus Desulfatibia</taxon>
    </lineage>
</organism>
<dbReference type="CDD" id="cd00165">
    <property type="entry name" value="S4"/>
    <property type="match status" value="1"/>
</dbReference>
<feature type="domain" description="RNA-binding S4" evidence="4">
    <location>
        <begin position="16"/>
        <end position="81"/>
    </location>
</feature>
<dbReference type="Pfam" id="PF01479">
    <property type="entry name" value="S4"/>
    <property type="match status" value="1"/>
</dbReference>
<evidence type="ECO:0000256" key="2">
    <source>
        <dbReference type="ARBA" id="ARBA00029460"/>
    </source>
</evidence>
<dbReference type="GO" id="GO:0032259">
    <property type="term" value="P:methylation"/>
    <property type="evidence" value="ECO:0007669"/>
    <property type="project" value="UniProtKB-KW"/>
</dbReference>
<dbReference type="SMART" id="SM00363">
    <property type="entry name" value="S4"/>
    <property type="match status" value="1"/>
</dbReference>
<dbReference type="SUPFAM" id="SSF53335">
    <property type="entry name" value="S-adenosyl-L-methionine-dependent methyltransferases"/>
    <property type="match status" value="1"/>
</dbReference>
<keyword evidence="5" id="KW-0808">Transferase</keyword>
<proteinExistence type="inferred from homology"/>
<dbReference type="PROSITE" id="PS50889">
    <property type="entry name" value="S4"/>
    <property type="match status" value="1"/>
</dbReference>
<dbReference type="AlphaFoldDB" id="A0A8J6TLW0"/>
<sequence length="260" mass="28665">MRLLLKFNKLNSKKKIRLDLFLTEKGLVKSRQRAQALIMAGKILVNNQVMDKPGALISREDDIVLKGEDFPYVSRGGLKLEKALQTLGFDITGFVCLDVGASTGGFTDCLLRHGASRVFAVDVGYGQLAWKLRQDSRVVAIERTNIRHMPVELLPQPVDLVTIDVSFISLKIVVPAVMKFMKKSAVILALIKPQFEVGKGNVGKGGVVRDPSQHAEVIKDLLFFFTKQGLLCQALIPSPIAGPKGNKEFIIHLKFNGSEN</sequence>
<accession>A0A8J6TLW0</accession>
<gene>
    <name evidence="5" type="ORF">H8E23_08935</name>
</gene>
<keyword evidence="1 3" id="KW-0694">RNA-binding</keyword>
<evidence type="ECO:0000256" key="3">
    <source>
        <dbReference type="PROSITE-ProRule" id="PRU00182"/>
    </source>
</evidence>
<dbReference type="InterPro" id="IPR029063">
    <property type="entry name" value="SAM-dependent_MTases_sf"/>
</dbReference>
<dbReference type="PIRSF" id="PIRSF005578">
    <property type="entry name" value="TlyA"/>
    <property type="match status" value="1"/>
</dbReference>